<name>A0ABD6CCX7_9EURY</name>
<dbReference type="Pfam" id="PF02811">
    <property type="entry name" value="PHP"/>
    <property type="match status" value="1"/>
</dbReference>
<dbReference type="InterPro" id="IPR052018">
    <property type="entry name" value="PHP_domain"/>
</dbReference>
<dbReference type="SUPFAM" id="SSF89550">
    <property type="entry name" value="PHP domain-like"/>
    <property type="match status" value="1"/>
</dbReference>
<dbReference type="InterPro" id="IPR016195">
    <property type="entry name" value="Pol/histidinol_Pase-like"/>
</dbReference>
<organism evidence="2 3">
    <name type="scientific">Halorientalis brevis</name>
    <dbReference type="NCBI Taxonomy" id="1126241"/>
    <lineage>
        <taxon>Archaea</taxon>
        <taxon>Methanobacteriati</taxon>
        <taxon>Methanobacteriota</taxon>
        <taxon>Stenosarchaea group</taxon>
        <taxon>Halobacteria</taxon>
        <taxon>Halobacteriales</taxon>
        <taxon>Haloarculaceae</taxon>
        <taxon>Halorientalis</taxon>
    </lineage>
</organism>
<keyword evidence="3" id="KW-1185">Reference proteome</keyword>
<dbReference type="EMBL" id="JBHUDJ010000008">
    <property type="protein sequence ID" value="MFD1588088.1"/>
    <property type="molecule type" value="Genomic_DNA"/>
</dbReference>
<dbReference type="PANTHER" id="PTHR42924">
    <property type="entry name" value="EXONUCLEASE"/>
    <property type="match status" value="1"/>
</dbReference>
<reference evidence="2 3" key="1">
    <citation type="journal article" date="2019" name="Int. J. Syst. Evol. Microbiol.">
        <title>The Global Catalogue of Microorganisms (GCM) 10K type strain sequencing project: providing services to taxonomists for standard genome sequencing and annotation.</title>
        <authorList>
            <consortium name="The Broad Institute Genomics Platform"/>
            <consortium name="The Broad Institute Genome Sequencing Center for Infectious Disease"/>
            <person name="Wu L."/>
            <person name="Ma J."/>
        </authorList>
    </citation>
    <scope>NUCLEOTIDE SEQUENCE [LARGE SCALE GENOMIC DNA]</scope>
    <source>
        <strain evidence="2 3">CGMCC 1.12125</strain>
    </source>
</reference>
<dbReference type="CDD" id="cd07438">
    <property type="entry name" value="PHP_HisPPase_AMP"/>
    <property type="match status" value="1"/>
</dbReference>
<evidence type="ECO:0000313" key="2">
    <source>
        <dbReference type="EMBL" id="MFD1588088.1"/>
    </source>
</evidence>
<gene>
    <name evidence="2" type="ORF">ACFR9U_13980</name>
</gene>
<protein>
    <submittedName>
        <fullName evidence="2">PHP domain-containing protein</fullName>
    </submittedName>
</protein>
<evidence type="ECO:0000259" key="1">
    <source>
        <dbReference type="SMART" id="SM00481"/>
    </source>
</evidence>
<sequence>MEPSAGIADLHVHTTASDGTSSVAERVAQAADRGLEAIAITDHDAISETLTEPVTRRDGLEVVTGVEARADVEGTKIEILGYYVSPENERLRELLARAREFRHERNEALIENLNAATGLSLDYDDLQAAARGSLGRPHVAQALVDAGLVDSIDAAFAEYLGTDSAAYVEMERQDYTAVIDAIHAAGGVASLAHPGRIRSDGVPELVATLADAGLDAIEVAYPYGGDSGPAKRNEVGVQTAADLAETNDLLATGGSDCHGPDSGKYRLGEVRVTRAELDAIRDRATV</sequence>
<dbReference type="RefSeq" id="WP_247381840.1">
    <property type="nucleotide sequence ID" value="NZ_JALLGV010000012.1"/>
</dbReference>
<proteinExistence type="predicted"/>
<dbReference type="SMART" id="SM00481">
    <property type="entry name" value="POLIIIAc"/>
    <property type="match status" value="1"/>
</dbReference>
<comment type="caution">
    <text evidence="2">The sequence shown here is derived from an EMBL/GenBank/DDBJ whole genome shotgun (WGS) entry which is preliminary data.</text>
</comment>
<dbReference type="PANTHER" id="PTHR42924:SF3">
    <property type="entry name" value="POLYMERASE_HISTIDINOL PHOSPHATASE N-TERMINAL DOMAIN-CONTAINING PROTEIN"/>
    <property type="match status" value="1"/>
</dbReference>
<dbReference type="Gene3D" id="3.20.20.140">
    <property type="entry name" value="Metal-dependent hydrolases"/>
    <property type="match status" value="1"/>
</dbReference>
<accession>A0ABD6CCX7</accession>
<dbReference type="InterPro" id="IPR004013">
    <property type="entry name" value="PHP_dom"/>
</dbReference>
<dbReference type="InterPro" id="IPR003141">
    <property type="entry name" value="Pol/His_phosphatase_N"/>
</dbReference>
<dbReference type="Proteomes" id="UP001597119">
    <property type="component" value="Unassembled WGS sequence"/>
</dbReference>
<evidence type="ECO:0000313" key="3">
    <source>
        <dbReference type="Proteomes" id="UP001597119"/>
    </source>
</evidence>
<dbReference type="Gene3D" id="1.10.150.650">
    <property type="match status" value="1"/>
</dbReference>
<feature type="domain" description="Polymerase/histidinol phosphatase N-terminal" evidence="1">
    <location>
        <begin position="8"/>
        <end position="72"/>
    </location>
</feature>
<dbReference type="AlphaFoldDB" id="A0ABD6CCX7"/>